<dbReference type="CDD" id="cd17380">
    <property type="entry name" value="MFS_SLC17A9_like"/>
    <property type="match status" value="1"/>
</dbReference>
<dbReference type="FunFam" id="1.20.1250.20:FF:000059">
    <property type="entry name" value="Solute carrier family 17 member 9"/>
    <property type="match status" value="1"/>
</dbReference>
<evidence type="ECO:0000313" key="19">
    <source>
        <dbReference type="Ensembl" id="ENSXETP00000111990"/>
    </source>
</evidence>
<dbReference type="FunCoup" id="A0A803JVC4">
    <property type="interactions" value="44"/>
</dbReference>
<keyword evidence="5 17" id="KW-1133">Transmembrane helix</keyword>
<feature type="transmembrane region" description="Helical" evidence="17">
    <location>
        <begin position="334"/>
        <end position="354"/>
    </location>
</feature>
<dbReference type="GO" id="GO:1904669">
    <property type="term" value="P:ATP export"/>
    <property type="evidence" value="ECO:0007669"/>
    <property type="project" value="UniProtKB-ARBA"/>
</dbReference>
<evidence type="ECO:0000256" key="14">
    <source>
        <dbReference type="ARBA" id="ARBA00074107"/>
    </source>
</evidence>
<dbReference type="Ensembl" id="ENSXETT00000106799">
    <property type="protein sequence ID" value="ENSXETP00000111990"/>
    <property type="gene ID" value="ENSXETG00000041666"/>
</dbReference>
<accession>A0A803JVC4</accession>
<evidence type="ECO:0000256" key="5">
    <source>
        <dbReference type="ARBA" id="ARBA00022989"/>
    </source>
</evidence>
<feature type="domain" description="Major facilitator superfamily (MFS) profile" evidence="18">
    <location>
        <begin position="119"/>
        <end position="519"/>
    </location>
</feature>
<dbReference type="GeneTree" id="ENSGT00940000158186"/>
<dbReference type="InParanoid" id="A0A803JVC4"/>
<dbReference type="AlphaFoldDB" id="A0A803JVC4"/>
<dbReference type="PROSITE" id="PS00217">
    <property type="entry name" value="SUGAR_TRANSPORT_2"/>
    <property type="match status" value="1"/>
</dbReference>
<dbReference type="GO" id="GO:0072530">
    <property type="term" value="P:purine-containing compound transmembrane transport"/>
    <property type="evidence" value="ECO:0007669"/>
    <property type="project" value="UniProtKB-ARBA"/>
</dbReference>
<evidence type="ECO:0000256" key="7">
    <source>
        <dbReference type="ARBA" id="ARBA00023228"/>
    </source>
</evidence>
<feature type="transmembrane region" description="Helical" evidence="17">
    <location>
        <begin position="280"/>
        <end position="299"/>
    </location>
</feature>
<keyword evidence="8" id="KW-0968">Cytoplasmic vesicle</keyword>
<dbReference type="PANTHER" id="PTHR11662">
    <property type="entry name" value="SOLUTE CARRIER FAMILY 17"/>
    <property type="match status" value="1"/>
</dbReference>
<comment type="function">
    <text evidence="13">Voltage-gated ATP nucleotide uniporter that can also transport the purine nucleotides ADP and GTP. Uses the membrane potential as the driving force to control ATP accumulation in lysosomes and secretory vesicles. By controlling ATP storage in lysosomes, regulates ATP-dependent proteins of these organelles. Also indirectly regulates the exocytosis of ATP through its import into lysosomes in astrocytes and secretory vesicles such as adrenal chromaffin granules, mucin granules and synaptic vesicles.</text>
</comment>
<keyword evidence="3" id="KW-0813">Transport</keyword>
<evidence type="ECO:0000256" key="17">
    <source>
        <dbReference type="SAM" id="Phobius"/>
    </source>
</evidence>
<evidence type="ECO:0000256" key="16">
    <source>
        <dbReference type="ARBA" id="ARBA00079853"/>
    </source>
</evidence>
<feature type="transmembrane region" description="Helical" evidence="17">
    <location>
        <begin position="406"/>
        <end position="425"/>
    </location>
</feature>
<evidence type="ECO:0000256" key="11">
    <source>
        <dbReference type="ARBA" id="ARBA00044897"/>
    </source>
</evidence>
<keyword evidence="4 17" id="KW-0812">Transmembrane</keyword>
<dbReference type="InterPro" id="IPR020846">
    <property type="entry name" value="MFS_dom"/>
</dbReference>
<feature type="transmembrane region" description="Helical" evidence="17">
    <location>
        <begin position="463"/>
        <end position="487"/>
    </location>
</feature>
<dbReference type="GO" id="GO:0005765">
    <property type="term" value="C:lysosomal membrane"/>
    <property type="evidence" value="ECO:0007669"/>
    <property type="project" value="UniProtKB-SubCell"/>
</dbReference>
<dbReference type="FunFam" id="1.20.1250.20:FF:000150">
    <property type="entry name" value="Solute carrier family 17 member 9"/>
    <property type="match status" value="1"/>
</dbReference>
<dbReference type="GO" id="GO:0160042">
    <property type="term" value="F:purine nucleotide uniporter activity"/>
    <property type="evidence" value="ECO:0007669"/>
    <property type="project" value="UniProtKB-ARBA"/>
</dbReference>
<dbReference type="Gene3D" id="1.20.1250.20">
    <property type="entry name" value="MFS general substrate transporter like domains"/>
    <property type="match status" value="2"/>
</dbReference>
<dbReference type="SUPFAM" id="SSF103473">
    <property type="entry name" value="MFS general substrate transporter"/>
    <property type="match status" value="1"/>
</dbReference>
<evidence type="ECO:0000256" key="1">
    <source>
        <dbReference type="ARBA" id="ARBA00004155"/>
    </source>
</evidence>
<reference evidence="19" key="1">
    <citation type="journal article" date="2010" name="Science">
        <title>The genome of the Western clawed frog Xenopus tropicalis.</title>
        <authorList>
            <person name="Hellsten U."/>
            <person name="Harland R.M."/>
            <person name="Gilchrist M.J."/>
            <person name="Hendrix D."/>
            <person name="Jurka J."/>
            <person name="Kapitonov V."/>
            <person name="Ovcharenko I."/>
            <person name="Putnam N.H."/>
            <person name="Shu S."/>
            <person name="Taher L."/>
            <person name="Blitz I.L."/>
            <person name="Blumberg B."/>
            <person name="Dichmann D.S."/>
            <person name="Dubchak I."/>
            <person name="Amaya E."/>
            <person name="Detter J.C."/>
            <person name="Fletcher R."/>
            <person name="Gerhard D.S."/>
            <person name="Goodstein D."/>
            <person name="Graves T."/>
            <person name="Grigoriev I.V."/>
            <person name="Grimwood J."/>
            <person name="Kawashima T."/>
            <person name="Lindquist E."/>
            <person name="Lucas S.M."/>
            <person name="Mead P.E."/>
            <person name="Mitros T."/>
            <person name="Ogino H."/>
            <person name="Ohta Y."/>
            <person name="Poliakov A.V."/>
            <person name="Pollet N."/>
            <person name="Robert J."/>
            <person name="Salamov A."/>
            <person name="Sater A.K."/>
            <person name="Schmutz J."/>
            <person name="Terry A."/>
            <person name="Vize P.D."/>
            <person name="Warren W.C."/>
            <person name="Wells D."/>
            <person name="Wills A."/>
            <person name="Wilson R.K."/>
            <person name="Zimmerman L.B."/>
            <person name="Zorn A.M."/>
            <person name="Grainger R."/>
            <person name="Grammer T."/>
            <person name="Khokha M.K."/>
            <person name="Richardson P.M."/>
            <person name="Rokhsar D.S."/>
        </authorList>
    </citation>
    <scope>NUCLEOTIDE SEQUENCE [LARGE SCALE GENOMIC DNA]</scope>
    <source>
        <strain evidence="19">Nigerian</strain>
    </source>
</reference>
<dbReference type="InterPro" id="IPR011701">
    <property type="entry name" value="MFS"/>
</dbReference>
<evidence type="ECO:0000256" key="2">
    <source>
        <dbReference type="ARBA" id="ARBA00008586"/>
    </source>
</evidence>
<feature type="transmembrane region" description="Helical" evidence="17">
    <location>
        <begin position="374"/>
        <end position="394"/>
    </location>
</feature>
<proteinExistence type="inferred from homology"/>
<feature type="transmembrane region" description="Helical" evidence="17">
    <location>
        <begin position="258"/>
        <end position="274"/>
    </location>
</feature>
<feature type="transmembrane region" description="Helical" evidence="17">
    <location>
        <begin position="493"/>
        <end position="512"/>
    </location>
</feature>
<comment type="catalytic activity">
    <reaction evidence="11">
        <text>ATP(in) = ATP(out)</text>
        <dbReference type="Rhea" id="RHEA:75687"/>
        <dbReference type="ChEBI" id="CHEBI:30616"/>
    </reaction>
</comment>
<evidence type="ECO:0000259" key="18">
    <source>
        <dbReference type="PROSITE" id="PS50850"/>
    </source>
</evidence>
<dbReference type="InterPro" id="IPR005829">
    <property type="entry name" value="Sugar_transporter_CS"/>
</dbReference>
<protein>
    <recommendedName>
        <fullName evidence="14">Voltage-gated purine nucleotide uniporter SLC17A9</fullName>
    </recommendedName>
    <alternativeName>
        <fullName evidence="16">Solute carrier family 17 member 9</fullName>
    </alternativeName>
    <alternativeName>
        <fullName evidence="15">Vesicular nucleotide transporter</fullName>
    </alternativeName>
</protein>
<keyword evidence="7" id="KW-0458">Lysosome</keyword>
<dbReference type="GO" id="GO:0042584">
    <property type="term" value="C:chromaffin granule membrane"/>
    <property type="evidence" value="ECO:0007669"/>
    <property type="project" value="UniProtKB-SubCell"/>
</dbReference>
<evidence type="ECO:0000256" key="9">
    <source>
        <dbReference type="ARBA" id="ARBA00024185"/>
    </source>
</evidence>
<evidence type="ECO:0000256" key="3">
    <source>
        <dbReference type="ARBA" id="ARBA00022448"/>
    </source>
</evidence>
<evidence type="ECO:0000256" key="10">
    <source>
        <dbReference type="ARBA" id="ARBA00036284"/>
    </source>
</evidence>
<comment type="catalytic activity">
    <reaction evidence="12">
        <text>ADP(in) = ADP(out)</text>
        <dbReference type="Rhea" id="RHEA:75783"/>
        <dbReference type="ChEBI" id="CHEBI:456216"/>
    </reaction>
</comment>
<sequence>MTMAGMAGPDKLVGFVPKMHLLWPLARGKYSLSWGGTGQSPNFTPGSHIKLTQCNQPSGPWHRPLLIIHGRHPQLLRNPIPAGDVGSCSSTTAIELSALCFLLRAEPPVLCFRLESRVWTVTLLAGTCLLYCARASMPICAVSMSEEFGWNKRQSGMVLSSFFWGYCLTQVLGGHLSDKVGGEKVIFLSALTWGLITAVTPLVAHVTSVPLILVSLLRFLMGLLQGVHFPALASLFSQRVREAERAFTCSTVGSGSQLGTLVMGGAGSLLLEWYGWKSVFYFAGFLTLLWGYGLSTYLLKEKERIVTVEDLGKCFAVSAQTNGQWKKLFRKSPVWAVILAQLCVASTAFTIFSWMPTFFKEKFPESKGWVFNVVPWLFAIPAGILSGLLSDSLITRGYQTVWVRKLMQIVGMGFSSAFMFCLAHTSSYHYAVAFASVALALQTFNHSGITVNVQDIAPSCAGFLFGAANTGGALLGVVLVYLSGYLIETTGSWSSMFHLVIVVNLMGLIVFLEFAKSERVDAETIHV</sequence>
<evidence type="ECO:0000256" key="12">
    <source>
        <dbReference type="ARBA" id="ARBA00051849"/>
    </source>
</evidence>
<dbReference type="PANTHER" id="PTHR11662:SF279">
    <property type="entry name" value="VOLTAGE-GATED PURINE NUCLEOTIDE UNIPORTER SLC17A9"/>
    <property type="match status" value="1"/>
</dbReference>
<dbReference type="InterPro" id="IPR036259">
    <property type="entry name" value="MFS_trans_sf"/>
</dbReference>
<dbReference type="PROSITE" id="PS50850">
    <property type="entry name" value="MFS"/>
    <property type="match status" value="1"/>
</dbReference>
<evidence type="ECO:0000256" key="6">
    <source>
        <dbReference type="ARBA" id="ARBA00023136"/>
    </source>
</evidence>
<comment type="subcellular location">
    <subcellularLocation>
        <location evidence="9">Cytoplasmic vesicle</location>
        <location evidence="9">Secretory vesicle</location>
        <location evidence="9">Chromaffin granule membrane</location>
        <topology evidence="9">Multi-pass membrane protein</topology>
    </subcellularLocation>
    <subcellularLocation>
        <location evidence="1">Lysosome membrane</location>
        <topology evidence="1">Multi-pass membrane protein</topology>
    </subcellularLocation>
</comment>
<feature type="transmembrane region" description="Helical" evidence="17">
    <location>
        <begin position="431"/>
        <end position="451"/>
    </location>
</feature>
<feature type="transmembrane region" description="Helical" evidence="17">
    <location>
        <begin position="185"/>
        <end position="204"/>
    </location>
</feature>
<comment type="similarity">
    <text evidence="2">Belongs to the major facilitator superfamily. Sodium/anion cotransporter family.</text>
</comment>
<evidence type="ECO:0000256" key="8">
    <source>
        <dbReference type="ARBA" id="ARBA00023329"/>
    </source>
</evidence>
<evidence type="ECO:0000256" key="4">
    <source>
        <dbReference type="ARBA" id="ARBA00022692"/>
    </source>
</evidence>
<dbReference type="Pfam" id="PF07690">
    <property type="entry name" value="MFS_1"/>
    <property type="match status" value="1"/>
</dbReference>
<dbReference type="InterPro" id="IPR050382">
    <property type="entry name" value="MFS_Na/Anion_cotransporter"/>
</dbReference>
<reference evidence="19" key="2">
    <citation type="submission" date="2021-03" db="UniProtKB">
        <authorList>
            <consortium name="Ensembl"/>
        </authorList>
    </citation>
    <scope>IDENTIFICATION</scope>
</reference>
<comment type="catalytic activity">
    <reaction evidence="10">
        <text>GTP(in) = GTP(out)</text>
        <dbReference type="Rhea" id="RHEA:75787"/>
        <dbReference type="ChEBI" id="CHEBI:37565"/>
    </reaction>
</comment>
<evidence type="ECO:0000256" key="13">
    <source>
        <dbReference type="ARBA" id="ARBA00056522"/>
    </source>
</evidence>
<evidence type="ECO:0000256" key="15">
    <source>
        <dbReference type="ARBA" id="ARBA00079665"/>
    </source>
</evidence>
<feature type="transmembrane region" description="Helical" evidence="17">
    <location>
        <begin position="216"/>
        <end position="237"/>
    </location>
</feature>
<keyword evidence="6 17" id="KW-0472">Membrane</keyword>
<organism evidence="19">
    <name type="scientific">Xenopus tropicalis</name>
    <name type="common">Western clawed frog</name>
    <name type="synonym">Silurana tropicalis</name>
    <dbReference type="NCBI Taxonomy" id="8364"/>
    <lineage>
        <taxon>Eukaryota</taxon>
        <taxon>Metazoa</taxon>
        <taxon>Chordata</taxon>
        <taxon>Craniata</taxon>
        <taxon>Vertebrata</taxon>
        <taxon>Euteleostomi</taxon>
        <taxon>Amphibia</taxon>
        <taxon>Batrachia</taxon>
        <taxon>Anura</taxon>
        <taxon>Pipoidea</taxon>
        <taxon>Pipidae</taxon>
        <taxon>Xenopodinae</taxon>
        <taxon>Xenopus</taxon>
        <taxon>Silurana</taxon>
    </lineage>
</organism>
<dbReference type="InterPro" id="IPR044777">
    <property type="entry name" value="SLC17A9-like"/>
</dbReference>
<name>A0A803JVC4_XENTR</name>